<keyword evidence="12" id="KW-1185">Reference proteome</keyword>
<dbReference type="SUPFAM" id="SSF161098">
    <property type="entry name" value="MetI-like"/>
    <property type="match status" value="2"/>
</dbReference>
<evidence type="ECO:0000256" key="9">
    <source>
        <dbReference type="SAM" id="MobiDB-lite"/>
    </source>
</evidence>
<sequence length="592" mass="62631">MNRTGSTSTEDVRHDGIDPPGAEPRSGPTTGPAAARPVRSRRSRRRTTALTVVLAAALTYLVLFPIIRLVLLALEDGGANLARAIGTPAIGRTLVTTLLLAVISVIMAAVLGTVLAWLATRLPVRHRWAAVLPLLPIVLPPIASISAFAFLLAPRSGLVNDLLRSLPFFSGYTAATGGPLNVYSFGWIVAITGLYLTSFMFVFIRAGLARVGPAVVEAARSSGASPTRAFLRVVVPLLRPSLTYGGAICLLLGLSQFTAPLILGGNQNVRVLTTDVYYYVGLHEYGLASALSMPLLILGTALVLAQRGLLANSRRFASDVGKGVQGGSRASRWALPGLALYGVLMVVVPVLTLVVVSLSPFWTGHVNPGVFTFRNFTDTLATPAAQTAIRTSLLSSVAGVLLALPVGYLAAEVIYRRRGGRVVSAVVDFIVGLPLGIPAVVFGLGFLYFYSQPGFQLYGTPWIIILLYVTLMLPYSVRLQLTARLSLGDSYEAAARSSGAGVLLTHLRIVVPMMRSSIAGAAALMFVLLSHEFSASVFVRSVRTQVMGTQLYDYWSTGTAPKVAVMGIVMCVITAVGVTLASRAGSGTLEKL</sequence>
<keyword evidence="4" id="KW-0997">Cell inner membrane</keyword>
<dbReference type="Gene3D" id="1.10.3720.10">
    <property type="entry name" value="MetI-like"/>
    <property type="match status" value="2"/>
</dbReference>
<feature type="transmembrane region" description="Helical" evidence="8">
    <location>
        <begin position="518"/>
        <end position="539"/>
    </location>
</feature>
<reference evidence="11 12" key="1">
    <citation type="journal article" date="2019" name="Int. J. Syst. Evol. Microbiol.">
        <title>The Global Catalogue of Microorganisms (GCM) 10K type strain sequencing project: providing services to taxonomists for standard genome sequencing and annotation.</title>
        <authorList>
            <consortium name="The Broad Institute Genomics Platform"/>
            <consortium name="The Broad Institute Genome Sequencing Center for Infectious Disease"/>
            <person name="Wu L."/>
            <person name="Ma J."/>
        </authorList>
    </citation>
    <scope>NUCLEOTIDE SEQUENCE [LARGE SCALE GENOMIC DNA]</scope>
    <source>
        <strain evidence="11 12">JCM 16009</strain>
    </source>
</reference>
<keyword evidence="7 8" id="KW-0472">Membrane</keyword>
<feature type="transmembrane region" description="Helical" evidence="8">
    <location>
        <begin position="130"/>
        <end position="153"/>
    </location>
</feature>
<feature type="transmembrane region" description="Helical" evidence="8">
    <location>
        <begin position="242"/>
        <end position="265"/>
    </location>
</feature>
<dbReference type="PANTHER" id="PTHR43357:SF4">
    <property type="entry name" value="INNER MEMBRANE ABC TRANSPORTER PERMEASE PROTEIN YDCV"/>
    <property type="match status" value="1"/>
</dbReference>
<dbReference type="InterPro" id="IPR000515">
    <property type="entry name" value="MetI-like"/>
</dbReference>
<evidence type="ECO:0000256" key="5">
    <source>
        <dbReference type="ARBA" id="ARBA00022692"/>
    </source>
</evidence>
<feature type="transmembrane region" description="Helical" evidence="8">
    <location>
        <begin position="94"/>
        <end position="118"/>
    </location>
</feature>
<dbReference type="CDD" id="cd06261">
    <property type="entry name" value="TM_PBP2"/>
    <property type="match status" value="2"/>
</dbReference>
<feature type="transmembrane region" description="Helical" evidence="8">
    <location>
        <begin position="285"/>
        <end position="305"/>
    </location>
</feature>
<dbReference type="PROSITE" id="PS50928">
    <property type="entry name" value="ABC_TM1"/>
    <property type="match status" value="2"/>
</dbReference>
<evidence type="ECO:0000313" key="11">
    <source>
        <dbReference type="EMBL" id="GAA1827229.1"/>
    </source>
</evidence>
<evidence type="ECO:0000256" key="6">
    <source>
        <dbReference type="ARBA" id="ARBA00022989"/>
    </source>
</evidence>
<evidence type="ECO:0000259" key="10">
    <source>
        <dbReference type="PROSITE" id="PS50928"/>
    </source>
</evidence>
<feature type="domain" description="ABC transmembrane type-1" evidence="10">
    <location>
        <begin position="94"/>
        <end position="306"/>
    </location>
</feature>
<feature type="transmembrane region" description="Helical" evidence="8">
    <location>
        <begin position="393"/>
        <end position="415"/>
    </location>
</feature>
<feature type="transmembrane region" description="Helical" evidence="8">
    <location>
        <begin position="455"/>
        <end position="477"/>
    </location>
</feature>
<gene>
    <name evidence="11" type="ORF">GCM10009836_01120</name>
</gene>
<evidence type="ECO:0000313" key="12">
    <source>
        <dbReference type="Proteomes" id="UP001500449"/>
    </source>
</evidence>
<keyword evidence="5 8" id="KW-0812">Transmembrane</keyword>
<comment type="subcellular location">
    <subcellularLocation>
        <location evidence="1">Cell inner membrane</location>
        <topology evidence="1">Multi-pass membrane protein</topology>
    </subcellularLocation>
    <subcellularLocation>
        <location evidence="8">Cell membrane</location>
        <topology evidence="8">Multi-pass membrane protein</topology>
    </subcellularLocation>
</comment>
<comment type="similarity">
    <text evidence="8">Belongs to the binding-protein-dependent transport system permease family.</text>
</comment>
<evidence type="ECO:0000256" key="4">
    <source>
        <dbReference type="ARBA" id="ARBA00022519"/>
    </source>
</evidence>
<dbReference type="InterPro" id="IPR035906">
    <property type="entry name" value="MetI-like_sf"/>
</dbReference>
<feature type="transmembrane region" description="Helical" evidence="8">
    <location>
        <begin position="338"/>
        <end position="362"/>
    </location>
</feature>
<feature type="region of interest" description="Disordered" evidence="9">
    <location>
        <begin position="1"/>
        <end position="42"/>
    </location>
</feature>
<keyword evidence="6 8" id="KW-1133">Transmembrane helix</keyword>
<keyword evidence="3" id="KW-1003">Cell membrane</keyword>
<feature type="transmembrane region" description="Helical" evidence="8">
    <location>
        <begin position="422"/>
        <end position="449"/>
    </location>
</feature>
<feature type="transmembrane region" description="Helical" evidence="8">
    <location>
        <begin position="185"/>
        <end position="204"/>
    </location>
</feature>
<proteinExistence type="inferred from homology"/>
<organism evidence="11 12">
    <name type="scientific">Pseudonocardia ailaonensis</name>
    <dbReference type="NCBI Taxonomy" id="367279"/>
    <lineage>
        <taxon>Bacteria</taxon>
        <taxon>Bacillati</taxon>
        <taxon>Actinomycetota</taxon>
        <taxon>Actinomycetes</taxon>
        <taxon>Pseudonocardiales</taxon>
        <taxon>Pseudonocardiaceae</taxon>
        <taxon>Pseudonocardia</taxon>
    </lineage>
</organism>
<dbReference type="EMBL" id="BAAAQK010000001">
    <property type="protein sequence ID" value="GAA1827229.1"/>
    <property type="molecule type" value="Genomic_DNA"/>
</dbReference>
<feature type="transmembrane region" description="Helical" evidence="8">
    <location>
        <begin position="559"/>
        <end position="581"/>
    </location>
</feature>
<name>A0ABN2MI14_9PSEU</name>
<protein>
    <submittedName>
        <fullName evidence="11">Iron ABC transporter permease</fullName>
    </submittedName>
</protein>
<accession>A0ABN2MI14</accession>
<comment type="caution">
    <text evidence="11">The sequence shown here is derived from an EMBL/GenBank/DDBJ whole genome shotgun (WGS) entry which is preliminary data.</text>
</comment>
<dbReference type="Proteomes" id="UP001500449">
    <property type="component" value="Unassembled WGS sequence"/>
</dbReference>
<evidence type="ECO:0000256" key="2">
    <source>
        <dbReference type="ARBA" id="ARBA00022448"/>
    </source>
</evidence>
<evidence type="ECO:0000256" key="3">
    <source>
        <dbReference type="ARBA" id="ARBA00022475"/>
    </source>
</evidence>
<feature type="transmembrane region" description="Helical" evidence="8">
    <location>
        <begin position="49"/>
        <end position="74"/>
    </location>
</feature>
<evidence type="ECO:0000256" key="7">
    <source>
        <dbReference type="ARBA" id="ARBA00023136"/>
    </source>
</evidence>
<evidence type="ECO:0000256" key="8">
    <source>
        <dbReference type="RuleBase" id="RU363032"/>
    </source>
</evidence>
<keyword evidence="2 8" id="KW-0813">Transport</keyword>
<dbReference type="PANTHER" id="PTHR43357">
    <property type="entry name" value="INNER MEMBRANE ABC TRANSPORTER PERMEASE PROTEIN YDCV"/>
    <property type="match status" value="1"/>
</dbReference>
<dbReference type="Pfam" id="PF00528">
    <property type="entry name" value="BPD_transp_1"/>
    <property type="match status" value="2"/>
</dbReference>
<evidence type="ECO:0000256" key="1">
    <source>
        <dbReference type="ARBA" id="ARBA00004429"/>
    </source>
</evidence>
<dbReference type="RefSeq" id="WP_344411488.1">
    <property type="nucleotide sequence ID" value="NZ_BAAAQK010000001.1"/>
</dbReference>
<feature type="domain" description="ABC transmembrane type-1" evidence="10">
    <location>
        <begin position="389"/>
        <end position="581"/>
    </location>
</feature>